<dbReference type="AlphaFoldDB" id="A0A4U5MUJ6"/>
<dbReference type="Proteomes" id="UP000298663">
    <property type="component" value="Unassembled WGS sequence"/>
</dbReference>
<name>A0A4U5MUJ6_STECR</name>
<sequence>MSGSVKREDKKEVLQHNLLAEPFSTKRTASPFSLSDYGCDCEKQFINRSEAFYFSSSQKLLNEFLRQQS</sequence>
<evidence type="ECO:0000313" key="1">
    <source>
        <dbReference type="EMBL" id="TKR73481.1"/>
    </source>
</evidence>
<reference evidence="1 2" key="1">
    <citation type="journal article" date="2015" name="Genome Biol.">
        <title>Comparative genomics of Steinernema reveals deeply conserved gene regulatory networks.</title>
        <authorList>
            <person name="Dillman A.R."/>
            <person name="Macchietto M."/>
            <person name="Porter C.F."/>
            <person name="Rogers A."/>
            <person name="Williams B."/>
            <person name="Antoshechkin I."/>
            <person name="Lee M.M."/>
            <person name="Goodwin Z."/>
            <person name="Lu X."/>
            <person name="Lewis E.E."/>
            <person name="Goodrich-Blair H."/>
            <person name="Stock S.P."/>
            <person name="Adams B.J."/>
            <person name="Sternberg P.W."/>
            <person name="Mortazavi A."/>
        </authorList>
    </citation>
    <scope>NUCLEOTIDE SEQUENCE [LARGE SCALE GENOMIC DNA]</scope>
    <source>
        <strain evidence="1 2">ALL</strain>
    </source>
</reference>
<dbReference type="EMBL" id="AZBU02000006">
    <property type="protein sequence ID" value="TKR73481.1"/>
    <property type="molecule type" value="Genomic_DNA"/>
</dbReference>
<keyword evidence="2" id="KW-1185">Reference proteome</keyword>
<evidence type="ECO:0000313" key="2">
    <source>
        <dbReference type="Proteomes" id="UP000298663"/>
    </source>
</evidence>
<comment type="caution">
    <text evidence="1">The sequence shown here is derived from an EMBL/GenBank/DDBJ whole genome shotgun (WGS) entry which is preliminary data.</text>
</comment>
<proteinExistence type="predicted"/>
<accession>A0A4U5MUJ6</accession>
<protein>
    <submittedName>
        <fullName evidence="1">Uncharacterized protein</fullName>
    </submittedName>
</protein>
<organism evidence="1 2">
    <name type="scientific">Steinernema carpocapsae</name>
    <name type="common">Entomopathogenic nematode</name>
    <dbReference type="NCBI Taxonomy" id="34508"/>
    <lineage>
        <taxon>Eukaryota</taxon>
        <taxon>Metazoa</taxon>
        <taxon>Ecdysozoa</taxon>
        <taxon>Nematoda</taxon>
        <taxon>Chromadorea</taxon>
        <taxon>Rhabditida</taxon>
        <taxon>Tylenchina</taxon>
        <taxon>Panagrolaimomorpha</taxon>
        <taxon>Strongyloidoidea</taxon>
        <taxon>Steinernematidae</taxon>
        <taxon>Steinernema</taxon>
    </lineage>
</organism>
<reference evidence="1 2" key="2">
    <citation type="journal article" date="2019" name="G3 (Bethesda)">
        <title>Hybrid Assembly of the Genome of the Entomopathogenic Nematode Steinernema carpocapsae Identifies the X-Chromosome.</title>
        <authorList>
            <person name="Serra L."/>
            <person name="Macchietto M."/>
            <person name="Macias-Munoz A."/>
            <person name="McGill C.J."/>
            <person name="Rodriguez I.M."/>
            <person name="Rodriguez B."/>
            <person name="Murad R."/>
            <person name="Mortazavi A."/>
        </authorList>
    </citation>
    <scope>NUCLEOTIDE SEQUENCE [LARGE SCALE GENOMIC DNA]</scope>
    <source>
        <strain evidence="1 2">ALL</strain>
    </source>
</reference>
<gene>
    <name evidence="1" type="ORF">L596_020786</name>
</gene>